<dbReference type="EMBL" id="QFPJ01000034">
    <property type="protein sequence ID" value="PZQ21203.1"/>
    <property type="molecule type" value="Genomic_DNA"/>
</dbReference>
<organism evidence="2 3">
    <name type="scientific">Sphingopyxis macrogoltabida</name>
    <name type="common">Sphingomonas macrogoltabidus</name>
    <dbReference type="NCBI Taxonomy" id="33050"/>
    <lineage>
        <taxon>Bacteria</taxon>
        <taxon>Pseudomonadati</taxon>
        <taxon>Pseudomonadota</taxon>
        <taxon>Alphaproteobacteria</taxon>
        <taxon>Sphingomonadales</taxon>
        <taxon>Sphingomonadaceae</taxon>
        <taxon>Sphingopyxis</taxon>
    </lineage>
</organism>
<feature type="transmembrane region" description="Helical" evidence="1">
    <location>
        <begin position="83"/>
        <end position="102"/>
    </location>
</feature>
<feature type="transmembrane region" description="Helical" evidence="1">
    <location>
        <begin position="232"/>
        <end position="255"/>
    </location>
</feature>
<feature type="transmembrane region" description="Helical" evidence="1">
    <location>
        <begin position="176"/>
        <end position="195"/>
    </location>
</feature>
<keyword evidence="1" id="KW-0812">Transmembrane</keyword>
<proteinExistence type="predicted"/>
<dbReference type="AlphaFoldDB" id="A0A2W5MU09"/>
<feature type="transmembrane region" description="Helical" evidence="1">
    <location>
        <begin position="395"/>
        <end position="414"/>
    </location>
</feature>
<gene>
    <name evidence="2" type="ORF">DI569_12710</name>
</gene>
<evidence type="ECO:0000256" key="1">
    <source>
        <dbReference type="SAM" id="Phobius"/>
    </source>
</evidence>
<sequence length="794" mass="84838">MVDRLNRLFRIERGEWPKLVQFGLFGFLLQMGLGVGFSAGDAAFFGNVGVSALPVIFMLTPLVMLVYTGLFSVLMVRFSLNHMVMATLAMLVVGGVVLGALLERSDGGGLLYYALKLYLAMWYIALYSLFWNYTDAHFDIQDAKRLFPLFAAFCALGTATGALIVSLFAASVPLSGFLLLWAGIAAATMPLAHWLGRRWPQLAENDVDGPSEQGGVGAHARLLADAFRRSRYTLALTATLFVTLLLTNLAEYQYAAVFQQGRSEADLAALFGALYAAANIFNLIVCLFVFNRLIARFGVRNVAFILPFTYFAAFGFFFLSGGYWAAIAAFFAYHAVLTSIEYNNQNLLFNAVPSAIKRPLRTVVEGMCEPVASLIAGAFLLYAAKYLDLRELSGIGVMLGALLIAVVVLLRQLYPAAMARNMRQGWLNFGAAAPGEAGTDEAGTGEAAETIADAEAIPALLAAAPHHTPRRRREVAAMLVDFGETAIPHLVAALRDARRTQAERALAARALAGLSYAQFAAQADALVAAELDAARRAMEGAAKLAAADDASGLAALLARAQRERASAAVDFLLELLALRGLLPNADLLIVSLHSANAKVRANAMEAIETGVGHALFRRLAAILQPRDAAPVAAPSRAQLVALADAALDSGGPVEVALALDMLHARLPAGDFARRTARLVRPDMPDAVRRQMLARLAMRADEAAEDGVVADGAGRVALLDALRRVPQFAAATLAALADLAERASGIEPAEAAWAGRTGDGRRFWIAHGDLRAVASRHPDLALVMLRVQDGRSHAA</sequence>
<dbReference type="Gene3D" id="1.20.1250.20">
    <property type="entry name" value="MFS general substrate transporter like domains"/>
    <property type="match status" value="1"/>
</dbReference>
<feature type="transmembrane region" description="Helical" evidence="1">
    <location>
        <begin position="20"/>
        <end position="40"/>
    </location>
</feature>
<feature type="transmembrane region" description="Helical" evidence="1">
    <location>
        <begin position="114"/>
        <end position="134"/>
    </location>
</feature>
<feature type="transmembrane region" description="Helical" evidence="1">
    <location>
        <begin position="297"/>
        <end position="317"/>
    </location>
</feature>
<feature type="transmembrane region" description="Helical" evidence="1">
    <location>
        <begin position="146"/>
        <end position="170"/>
    </location>
</feature>
<accession>A0A2W5MU09</accession>
<protein>
    <submittedName>
        <fullName evidence="2">MFS transporter</fullName>
    </submittedName>
</protein>
<feature type="transmembrane region" description="Helical" evidence="1">
    <location>
        <begin position="267"/>
        <end position="290"/>
    </location>
</feature>
<keyword evidence="1" id="KW-0472">Membrane</keyword>
<evidence type="ECO:0000313" key="2">
    <source>
        <dbReference type="EMBL" id="PZQ21203.1"/>
    </source>
</evidence>
<dbReference type="InterPro" id="IPR036259">
    <property type="entry name" value="MFS_trans_sf"/>
</dbReference>
<evidence type="ECO:0000313" key="3">
    <source>
        <dbReference type="Proteomes" id="UP000248597"/>
    </source>
</evidence>
<name>A0A2W5MU09_SPHMC</name>
<dbReference type="Proteomes" id="UP000248597">
    <property type="component" value="Unassembled WGS sequence"/>
</dbReference>
<comment type="caution">
    <text evidence="2">The sequence shown here is derived from an EMBL/GenBank/DDBJ whole genome shotgun (WGS) entry which is preliminary data.</text>
</comment>
<keyword evidence="1" id="KW-1133">Transmembrane helix</keyword>
<dbReference type="SUPFAM" id="SSF103473">
    <property type="entry name" value="MFS general substrate transporter"/>
    <property type="match status" value="2"/>
</dbReference>
<reference evidence="2 3" key="1">
    <citation type="submission" date="2017-08" db="EMBL/GenBank/DDBJ databases">
        <title>Infants hospitalized years apart are colonized by the same room-sourced microbial strains.</title>
        <authorList>
            <person name="Brooks B."/>
            <person name="Olm M.R."/>
            <person name="Firek B.A."/>
            <person name="Baker R."/>
            <person name="Thomas B.C."/>
            <person name="Morowitz M.J."/>
            <person name="Banfield J.F."/>
        </authorList>
    </citation>
    <scope>NUCLEOTIDE SEQUENCE [LARGE SCALE GENOMIC DNA]</scope>
    <source>
        <strain evidence="2">S2_005_003_R2_47</strain>
    </source>
</reference>
<feature type="transmembrane region" description="Helical" evidence="1">
    <location>
        <begin position="323"/>
        <end position="342"/>
    </location>
</feature>
<feature type="transmembrane region" description="Helical" evidence="1">
    <location>
        <begin position="52"/>
        <end position="76"/>
    </location>
</feature>